<evidence type="ECO:0000256" key="1">
    <source>
        <dbReference type="SAM" id="MobiDB-lite"/>
    </source>
</evidence>
<evidence type="ECO:0000313" key="4">
    <source>
        <dbReference type="WBParaSite" id="Pan_g2132.t1"/>
    </source>
</evidence>
<dbReference type="InterPro" id="IPR027267">
    <property type="entry name" value="AH/BAR_dom_sf"/>
</dbReference>
<dbReference type="Proteomes" id="UP000492821">
    <property type="component" value="Unassembled WGS sequence"/>
</dbReference>
<name>A0A7E4VHR3_PANRE</name>
<evidence type="ECO:0000313" key="3">
    <source>
        <dbReference type="Proteomes" id="UP000492821"/>
    </source>
</evidence>
<feature type="compositionally biased region" description="Low complexity" evidence="1">
    <location>
        <begin position="23"/>
        <end position="38"/>
    </location>
</feature>
<protein>
    <submittedName>
        <fullName evidence="4">BAR domain-containing protein</fullName>
    </submittedName>
</protein>
<feature type="domain" description="BAR" evidence="2">
    <location>
        <begin position="137"/>
        <end position="353"/>
    </location>
</feature>
<dbReference type="WBParaSite" id="Pan_g2132.t1">
    <property type="protein sequence ID" value="Pan_g2132.t1"/>
    <property type="gene ID" value="Pan_g2132"/>
</dbReference>
<reference evidence="3" key="1">
    <citation type="journal article" date="2013" name="Genetics">
        <title>The draft genome and transcriptome of Panagrellus redivivus are shaped by the harsh demands of a free-living lifestyle.</title>
        <authorList>
            <person name="Srinivasan J."/>
            <person name="Dillman A.R."/>
            <person name="Macchietto M.G."/>
            <person name="Heikkinen L."/>
            <person name="Lakso M."/>
            <person name="Fracchia K.M."/>
            <person name="Antoshechkin I."/>
            <person name="Mortazavi A."/>
            <person name="Wong G."/>
            <person name="Sternberg P.W."/>
        </authorList>
    </citation>
    <scope>NUCLEOTIDE SEQUENCE [LARGE SCALE GENOMIC DNA]</scope>
    <source>
        <strain evidence="3">MT8872</strain>
    </source>
</reference>
<dbReference type="InterPro" id="IPR004148">
    <property type="entry name" value="BAR_dom"/>
</dbReference>
<reference evidence="4" key="2">
    <citation type="submission" date="2020-10" db="UniProtKB">
        <authorList>
            <consortium name="WormBaseParasite"/>
        </authorList>
    </citation>
    <scope>IDENTIFICATION</scope>
</reference>
<evidence type="ECO:0000259" key="2">
    <source>
        <dbReference type="Pfam" id="PF03114"/>
    </source>
</evidence>
<feature type="compositionally biased region" description="Pro residues" evidence="1">
    <location>
        <begin position="52"/>
        <end position="79"/>
    </location>
</feature>
<keyword evidence="3" id="KW-1185">Reference proteome</keyword>
<dbReference type="SUPFAM" id="SSF103657">
    <property type="entry name" value="BAR/IMD domain-like"/>
    <property type="match status" value="1"/>
</dbReference>
<dbReference type="Gene3D" id="1.20.1270.60">
    <property type="entry name" value="Arfaptin homology (AH) domain/BAR domain"/>
    <property type="match status" value="1"/>
</dbReference>
<dbReference type="AlphaFoldDB" id="A0A7E4VHR3"/>
<feature type="compositionally biased region" description="Low complexity" evidence="1">
    <location>
        <begin position="80"/>
        <end position="95"/>
    </location>
</feature>
<dbReference type="Pfam" id="PF03114">
    <property type="entry name" value="BAR"/>
    <property type="match status" value="1"/>
</dbReference>
<proteinExistence type="predicted"/>
<sequence length="378" mass="41555">MSQPTSTDKEHTSANPSTDPTKEAAPATPAPSSAPTSEQPGANVPTAAAEPPEAPPPPPPEAKPTPTPAPAAAPPPPAAPTAATQNATTPQTTQPTEDKPPKPMASPAPNGSAENVTVPPQPLELQAAANGKEDVGAFKKLFWKINEKVGKVKTSAFSKEYMAAVTEFDTYNALLKDLIHALTSIIQQNPDFVPDEEKRRSNIDAPAGEDPYELLAKALDTYAPVSADKKELQKTIETAKKVASQHREFQQKARRSFHQIRTFLRVDVEFMNVERTEVVKSRQHFDIATYEVEKNPGSSWKRSGLERARKAYDAQCRKVIDYVREMAEKRAQHRIELLRFLQEYRNFSESTAREFEKYAAILAKIPPNPTTSPSNSNR</sequence>
<dbReference type="GO" id="GO:0005737">
    <property type="term" value="C:cytoplasm"/>
    <property type="evidence" value="ECO:0007669"/>
    <property type="project" value="InterPro"/>
</dbReference>
<accession>A0A7E4VHR3</accession>
<dbReference type="PRINTS" id="PR01217">
    <property type="entry name" value="PRICHEXTENSN"/>
</dbReference>
<organism evidence="3 4">
    <name type="scientific">Panagrellus redivivus</name>
    <name type="common">Microworm</name>
    <dbReference type="NCBI Taxonomy" id="6233"/>
    <lineage>
        <taxon>Eukaryota</taxon>
        <taxon>Metazoa</taxon>
        <taxon>Ecdysozoa</taxon>
        <taxon>Nematoda</taxon>
        <taxon>Chromadorea</taxon>
        <taxon>Rhabditida</taxon>
        <taxon>Tylenchina</taxon>
        <taxon>Panagrolaimomorpha</taxon>
        <taxon>Panagrolaimoidea</taxon>
        <taxon>Panagrolaimidae</taxon>
        <taxon>Panagrellus</taxon>
    </lineage>
</organism>
<feature type="region of interest" description="Disordered" evidence="1">
    <location>
        <begin position="1"/>
        <end position="118"/>
    </location>
</feature>